<accession>A0A2H3AV37</accession>
<keyword evidence="2" id="KW-1185">Reference proteome</keyword>
<evidence type="ECO:0008006" key="3">
    <source>
        <dbReference type="Google" id="ProtNLM"/>
    </source>
</evidence>
<protein>
    <recommendedName>
        <fullName evidence="3">F-box domain-containing protein</fullName>
    </recommendedName>
</protein>
<dbReference type="EMBL" id="KZ293476">
    <property type="protein sequence ID" value="PBK61420.1"/>
    <property type="molecule type" value="Genomic_DNA"/>
</dbReference>
<gene>
    <name evidence="1" type="ORF">ARMSODRAFT_964990</name>
</gene>
<organism evidence="1 2">
    <name type="scientific">Armillaria solidipes</name>
    <dbReference type="NCBI Taxonomy" id="1076256"/>
    <lineage>
        <taxon>Eukaryota</taxon>
        <taxon>Fungi</taxon>
        <taxon>Dikarya</taxon>
        <taxon>Basidiomycota</taxon>
        <taxon>Agaricomycotina</taxon>
        <taxon>Agaricomycetes</taxon>
        <taxon>Agaricomycetidae</taxon>
        <taxon>Agaricales</taxon>
        <taxon>Marasmiineae</taxon>
        <taxon>Physalacriaceae</taxon>
        <taxon>Armillaria</taxon>
    </lineage>
</organism>
<reference evidence="2" key="1">
    <citation type="journal article" date="2017" name="Nat. Ecol. Evol.">
        <title>Genome expansion and lineage-specific genetic innovations in the forest pathogenic fungi Armillaria.</title>
        <authorList>
            <person name="Sipos G."/>
            <person name="Prasanna A.N."/>
            <person name="Walter M.C."/>
            <person name="O'Connor E."/>
            <person name="Balint B."/>
            <person name="Krizsan K."/>
            <person name="Kiss B."/>
            <person name="Hess J."/>
            <person name="Varga T."/>
            <person name="Slot J."/>
            <person name="Riley R."/>
            <person name="Boka B."/>
            <person name="Rigling D."/>
            <person name="Barry K."/>
            <person name="Lee J."/>
            <person name="Mihaltcheva S."/>
            <person name="LaButti K."/>
            <person name="Lipzen A."/>
            <person name="Waldron R."/>
            <person name="Moloney N.M."/>
            <person name="Sperisen C."/>
            <person name="Kredics L."/>
            <person name="Vagvoelgyi C."/>
            <person name="Patrignani A."/>
            <person name="Fitzpatrick D."/>
            <person name="Nagy I."/>
            <person name="Doyle S."/>
            <person name="Anderson J.B."/>
            <person name="Grigoriev I.V."/>
            <person name="Gueldener U."/>
            <person name="Muensterkoetter M."/>
            <person name="Nagy L.G."/>
        </authorList>
    </citation>
    <scope>NUCLEOTIDE SEQUENCE [LARGE SCALE GENOMIC DNA]</scope>
    <source>
        <strain evidence="2">28-4</strain>
    </source>
</reference>
<proteinExistence type="predicted"/>
<name>A0A2H3AV37_9AGAR</name>
<dbReference type="AlphaFoldDB" id="A0A2H3AV37"/>
<evidence type="ECO:0000313" key="2">
    <source>
        <dbReference type="Proteomes" id="UP000218334"/>
    </source>
</evidence>
<evidence type="ECO:0000313" key="1">
    <source>
        <dbReference type="EMBL" id="PBK61420.1"/>
    </source>
</evidence>
<dbReference type="Proteomes" id="UP000218334">
    <property type="component" value="Unassembled WGS sequence"/>
</dbReference>
<sequence>MSAVLPQEIADNIIDLVYGRYLPNFTKEWQPELFACSLVCKSWTPRTRYYLFREIVVVSMNRPSFMQLISDPELCTFAPYPRSVCIDDSSMPPAKVDWFVREVLPALSMFPNIETMHIAYGSGFLLTKSEEEWEAVLKSVSSLANVVDLRLEECQFRTYDHFASLLSSFRALETVTLDRCEIFKIDPEFRSTIIPPPSLHTVTFIARARQPIRSFLSWLRKHSISLWLFSTKMYTPLRNDSLALAQLLRTAGASLKTVSITLPRFPMEIKDLDEFSRIVDLSENRNLRVLIVDFMDSKPCTRNETAQKVSQILSGVTSEKIEKITVDVPLRSVDDLGTWDGSLIYGTGNYPRYKRFEHADLEDVFKERVIEKMASELKHLEALIKIRVYTT</sequence>